<organism evidence="2 3">
    <name type="scientific">Drosophila ananassae</name>
    <name type="common">Fruit fly</name>
    <dbReference type="NCBI Taxonomy" id="7217"/>
    <lineage>
        <taxon>Eukaryota</taxon>
        <taxon>Metazoa</taxon>
        <taxon>Ecdysozoa</taxon>
        <taxon>Arthropoda</taxon>
        <taxon>Hexapoda</taxon>
        <taxon>Insecta</taxon>
        <taxon>Pterygota</taxon>
        <taxon>Neoptera</taxon>
        <taxon>Endopterygota</taxon>
        <taxon>Diptera</taxon>
        <taxon>Brachycera</taxon>
        <taxon>Muscomorpha</taxon>
        <taxon>Ephydroidea</taxon>
        <taxon>Drosophilidae</taxon>
        <taxon>Drosophila</taxon>
        <taxon>Sophophora</taxon>
    </lineage>
</organism>
<accession>B3M0P1</accession>
<keyword evidence="3" id="KW-1185">Reference proteome</keyword>
<evidence type="ECO:0008006" key="4">
    <source>
        <dbReference type="Google" id="ProtNLM"/>
    </source>
</evidence>
<reference evidence="2 3" key="1">
    <citation type="journal article" date="2007" name="Nature">
        <title>Evolution of genes and genomes on the Drosophila phylogeny.</title>
        <authorList>
            <consortium name="Drosophila 12 Genomes Consortium"/>
            <person name="Clark A.G."/>
            <person name="Eisen M.B."/>
            <person name="Smith D.R."/>
            <person name="Bergman C.M."/>
            <person name="Oliver B."/>
            <person name="Markow T.A."/>
            <person name="Kaufman T.C."/>
            <person name="Kellis M."/>
            <person name="Gelbart W."/>
            <person name="Iyer V.N."/>
            <person name="Pollard D.A."/>
            <person name="Sackton T.B."/>
            <person name="Larracuente A.M."/>
            <person name="Singh N.D."/>
            <person name="Abad J.P."/>
            <person name="Abt D.N."/>
            <person name="Adryan B."/>
            <person name="Aguade M."/>
            <person name="Akashi H."/>
            <person name="Anderson W.W."/>
            <person name="Aquadro C.F."/>
            <person name="Ardell D.H."/>
            <person name="Arguello R."/>
            <person name="Artieri C.G."/>
            <person name="Barbash D.A."/>
            <person name="Barker D."/>
            <person name="Barsanti P."/>
            <person name="Batterham P."/>
            <person name="Batzoglou S."/>
            <person name="Begun D."/>
            <person name="Bhutkar A."/>
            <person name="Blanco E."/>
            <person name="Bosak S.A."/>
            <person name="Bradley R.K."/>
            <person name="Brand A.D."/>
            <person name="Brent M.R."/>
            <person name="Brooks A.N."/>
            <person name="Brown R.H."/>
            <person name="Butlin R.K."/>
            <person name="Caggese C."/>
            <person name="Calvi B.R."/>
            <person name="Bernardo de Carvalho A."/>
            <person name="Caspi A."/>
            <person name="Castrezana S."/>
            <person name="Celniker S.E."/>
            <person name="Chang J.L."/>
            <person name="Chapple C."/>
            <person name="Chatterji S."/>
            <person name="Chinwalla A."/>
            <person name="Civetta A."/>
            <person name="Clifton S.W."/>
            <person name="Comeron J.M."/>
            <person name="Costello J.C."/>
            <person name="Coyne J.A."/>
            <person name="Daub J."/>
            <person name="David R.G."/>
            <person name="Delcher A.L."/>
            <person name="Delehaunty K."/>
            <person name="Do C.B."/>
            <person name="Ebling H."/>
            <person name="Edwards K."/>
            <person name="Eickbush T."/>
            <person name="Evans J.D."/>
            <person name="Filipski A."/>
            <person name="Findeiss S."/>
            <person name="Freyhult E."/>
            <person name="Fulton L."/>
            <person name="Fulton R."/>
            <person name="Garcia A.C."/>
            <person name="Gardiner A."/>
            <person name="Garfield D.A."/>
            <person name="Garvin B.E."/>
            <person name="Gibson G."/>
            <person name="Gilbert D."/>
            <person name="Gnerre S."/>
            <person name="Godfrey J."/>
            <person name="Good R."/>
            <person name="Gotea V."/>
            <person name="Gravely B."/>
            <person name="Greenberg A.J."/>
            <person name="Griffiths-Jones S."/>
            <person name="Gross S."/>
            <person name="Guigo R."/>
            <person name="Gustafson E.A."/>
            <person name="Haerty W."/>
            <person name="Hahn M.W."/>
            <person name="Halligan D.L."/>
            <person name="Halpern A.L."/>
            <person name="Halter G.M."/>
            <person name="Han M.V."/>
            <person name="Heger A."/>
            <person name="Hillier L."/>
            <person name="Hinrichs A.S."/>
            <person name="Holmes I."/>
            <person name="Hoskins R.A."/>
            <person name="Hubisz M.J."/>
            <person name="Hultmark D."/>
            <person name="Huntley M.A."/>
            <person name="Jaffe D.B."/>
            <person name="Jagadeeshan S."/>
            <person name="Jeck W.R."/>
            <person name="Johnson J."/>
            <person name="Jones C.D."/>
            <person name="Jordan W.C."/>
            <person name="Karpen G.H."/>
            <person name="Kataoka E."/>
            <person name="Keightley P.D."/>
            <person name="Kheradpour P."/>
            <person name="Kirkness E.F."/>
            <person name="Koerich L.B."/>
            <person name="Kristiansen K."/>
            <person name="Kudrna D."/>
            <person name="Kulathinal R.J."/>
            <person name="Kumar S."/>
            <person name="Kwok R."/>
            <person name="Lander E."/>
            <person name="Langley C.H."/>
            <person name="Lapoint R."/>
            <person name="Lazzaro B.P."/>
            <person name="Lee S.J."/>
            <person name="Levesque L."/>
            <person name="Li R."/>
            <person name="Lin C.F."/>
            <person name="Lin M.F."/>
            <person name="Lindblad-Toh K."/>
            <person name="Llopart A."/>
            <person name="Long M."/>
            <person name="Low L."/>
            <person name="Lozovsky E."/>
            <person name="Lu J."/>
            <person name="Luo M."/>
            <person name="Machado C.A."/>
            <person name="Makalowski W."/>
            <person name="Marzo M."/>
            <person name="Matsuda M."/>
            <person name="Matzkin L."/>
            <person name="McAllister B."/>
            <person name="McBride C.S."/>
            <person name="McKernan B."/>
            <person name="McKernan K."/>
            <person name="Mendez-Lago M."/>
            <person name="Minx P."/>
            <person name="Mollenhauer M.U."/>
            <person name="Montooth K."/>
            <person name="Mount S.M."/>
            <person name="Mu X."/>
            <person name="Myers E."/>
            <person name="Negre B."/>
            <person name="Newfeld S."/>
            <person name="Nielsen R."/>
            <person name="Noor M.A."/>
            <person name="O'Grady P."/>
            <person name="Pachter L."/>
            <person name="Papaceit M."/>
            <person name="Parisi M.J."/>
            <person name="Parisi M."/>
            <person name="Parts L."/>
            <person name="Pedersen J.S."/>
            <person name="Pesole G."/>
            <person name="Phillippy A.M."/>
            <person name="Ponting C.P."/>
            <person name="Pop M."/>
            <person name="Porcelli D."/>
            <person name="Powell J.R."/>
            <person name="Prohaska S."/>
            <person name="Pruitt K."/>
            <person name="Puig M."/>
            <person name="Quesneville H."/>
            <person name="Ram K.R."/>
            <person name="Rand D."/>
            <person name="Rasmussen M.D."/>
            <person name="Reed L.K."/>
            <person name="Reenan R."/>
            <person name="Reily A."/>
            <person name="Remington K.A."/>
            <person name="Rieger T.T."/>
            <person name="Ritchie M.G."/>
            <person name="Robin C."/>
            <person name="Rogers Y.H."/>
            <person name="Rohde C."/>
            <person name="Rozas J."/>
            <person name="Rubenfield M.J."/>
            <person name="Ruiz A."/>
            <person name="Russo S."/>
            <person name="Salzberg S.L."/>
            <person name="Sanchez-Gracia A."/>
            <person name="Saranga D.J."/>
            <person name="Sato H."/>
            <person name="Schaeffer S.W."/>
            <person name="Schatz M.C."/>
            <person name="Schlenke T."/>
            <person name="Schwartz R."/>
            <person name="Segarra C."/>
            <person name="Singh R.S."/>
            <person name="Sirot L."/>
            <person name="Sirota M."/>
            <person name="Sisneros N.B."/>
            <person name="Smith C.D."/>
            <person name="Smith T.F."/>
            <person name="Spieth J."/>
            <person name="Stage D.E."/>
            <person name="Stark A."/>
            <person name="Stephan W."/>
            <person name="Strausberg R.L."/>
            <person name="Strempel S."/>
            <person name="Sturgill D."/>
            <person name="Sutton G."/>
            <person name="Sutton G.G."/>
            <person name="Tao W."/>
            <person name="Teichmann S."/>
            <person name="Tobari Y.N."/>
            <person name="Tomimura Y."/>
            <person name="Tsolas J.M."/>
            <person name="Valente V.L."/>
            <person name="Venter E."/>
            <person name="Venter J.C."/>
            <person name="Vicario S."/>
            <person name="Vieira F.G."/>
            <person name="Vilella A.J."/>
            <person name="Villasante A."/>
            <person name="Walenz B."/>
            <person name="Wang J."/>
            <person name="Wasserman M."/>
            <person name="Watts T."/>
            <person name="Wilson D."/>
            <person name="Wilson R.K."/>
            <person name="Wing R.A."/>
            <person name="Wolfner M.F."/>
            <person name="Wong A."/>
            <person name="Wong G.K."/>
            <person name="Wu C.I."/>
            <person name="Wu G."/>
            <person name="Yamamoto D."/>
            <person name="Yang H.P."/>
            <person name="Yang S.P."/>
            <person name="Yorke J.A."/>
            <person name="Yoshida K."/>
            <person name="Zdobnov E."/>
            <person name="Zhang P."/>
            <person name="Zhang Y."/>
            <person name="Zimin A.V."/>
            <person name="Baldwin J."/>
            <person name="Abdouelleil A."/>
            <person name="Abdulkadir J."/>
            <person name="Abebe A."/>
            <person name="Abera B."/>
            <person name="Abreu J."/>
            <person name="Acer S.C."/>
            <person name="Aftuck L."/>
            <person name="Alexander A."/>
            <person name="An P."/>
            <person name="Anderson E."/>
            <person name="Anderson S."/>
            <person name="Arachi H."/>
            <person name="Azer M."/>
            <person name="Bachantsang P."/>
            <person name="Barry A."/>
            <person name="Bayul T."/>
            <person name="Berlin A."/>
            <person name="Bessette D."/>
            <person name="Bloom T."/>
            <person name="Blye J."/>
            <person name="Boguslavskiy L."/>
            <person name="Bonnet C."/>
            <person name="Boukhgalter B."/>
            <person name="Bourzgui I."/>
            <person name="Brown A."/>
            <person name="Cahill P."/>
            <person name="Channer S."/>
            <person name="Cheshatsang Y."/>
            <person name="Chuda L."/>
            <person name="Citroen M."/>
            <person name="Collymore A."/>
            <person name="Cooke P."/>
            <person name="Costello M."/>
            <person name="D'Aco K."/>
            <person name="Daza R."/>
            <person name="De Haan G."/>
            <person name="DeGray S."/>
            <person name="DeMaso C."/>
            <person name="Dhargay N."/>
            <person name="Dooley K."/>
            <person name="Dooley E."/>
            <person name="Doricent M."/>
            <person name="Dorje P."/>
            <person name="Dorjee K."/>
            <person name="Dupes A."/>
            <person name="Elong R."/>
            <person name="Falk J."/>
            <person name="Farina A."/>
            <person name="Faro S."/>
            <person name="Ferguson D."/>
            <person name="Fisher S."/>
            <person name="Foley C.D."/>
            <person name="Franke A."/>
            <person name="Friedrich D."/>
            <person name="Gadbois L."/>
            <person name="Gearin G."/>
            <person name="Gearin C.R."/>
            <person name="Giannoukos G."/>
            <person name="Goode T."/>
            <person name="Graham J."/>
            <person name="Grandbois E."/>
            <person name="Grewal S."/>
            <person name="Gyaltsen K."/>
            <person name="Hafez N."/>
            <person name="Hagos B."/>
            <person name="Hall J."/>
            <person name="Henson C."/>
            <person name="Hollinger A."/>
            <person name="Honan T."/>
            <person name="Huard M.D."/>
            <person name="Hughes L."/>
            <person name="Hurhula B."/>
            <person name="Husby M.E."/>
            <person name="Kamat A."/>
            <person name="Kanga B."/>
            <person name="Kashin S."/>
            <person name="Khazanovich D."/>
            <person name="Kisner P."/>
            <person name="Lance K."/>
            <person name="Lara M."/>
            <person name="Lee W."/>
            <person name="Lennon N."/>
            <person name="Letendre F."/>
            <person name="LeVine R."/>
            <person name="Lipovsky A."/>
            <person name="Liu X."/>
            <person name="Liu J."/>
            <person name="Liu S."/>
            <person name="Lokyitsang T."/>
            <person name="Lokyitsang Y."/>
            <person name="Lubonja R."/>
            <person name="Lui A."/>
            <person name="MacDonald P."/>
            <person name="Magnisalis V."/>
            <person name="Maru K."/>
            <person name="Matthews C."/>
            <person name="McCusker W."/>
            <person name="McDonough S."/>
            <person name="Mehta T."/>
            <person name="Meldrim J."/>
            <person name="Meneus L."/>
            <person name="Mihai O."/>
            <person name="Mihalev A."/>
            <person name="Mihova T."/>
            <person name="Mittelman R."/>
            <person name="Mlenga V."/>
            <person name="Montmayeur A."/>
            <person name="Mulrain L."/>
            <person name="Navidi A."/>
            <person name="Naylor J."/>
            <person name="Negash T."/>
            <person name="Nguyen T."/>
            <person name="Nguyen N."/>
            <person name="Nicol R."/>
            <person name="Norbu C."/>
            <person name="Norbu N."/>
            <person name="Novod N."/>
            <person name="O'Neill B."/>
            <person name="Osman S."/>
            <person name="Markiewicz E."/>
            <person name="Oyono O.L."/>
            <person name="Patti C."/>
            <person name="Phunkhang P."/>
            <person name="Pierre F."/>
            <person name="Priest M."/>
            <person name="Raghuraman S."/>
            <person name="Rege F."/>
            <person name="Reyes R."/>
            <person name="Rise C."/>
            <person name="Rogov P."/>
            <person name="Ross K."/>
            <person name="Ryan E."/>
            <person name="Settipalli S."/>
            <person name="Shea T."/>
            <person name="Sherpa N."/>
            <person name="Shi L."/>
            <person name="Shih D."/>
            <person name="Sparrow T."/>
            <person name="Spaulding J."/>
            <person name="Stalker J."/>
            <person name="Stange-Thomann N."/>
            <person name="Stavropoulos S."/>
            <person name="Stone C."/>
            <person name="Strader C."/>
            <person name="Tesfaye S."/>
            <person name="Thomson T."/>
            <person name="Thoulutsang Y."/>
            <person name="Thoulutsang D."/>
            <person name="Topham K."/>
            <person name="Topping I."/>
            <person name="Tsamla T."/>
            <person name="Vassiliev H."/>
            <person name="Vo A."/>
            <person name="Wangchuk T."/>
            <person name="Wangdi T."/>
            <person name="Weiand M."/>
            <person name="Wilkinson J."/>
            <person name="Wilson A."/>
            <person name="Yadav S."/>
            <person name="Young G."/>
            <person name="Yu Q."/>
            <person name="Zembek L."/>
            <person name="Zhong D."/>
            <person name="Zimmer A."/>
            <person name="Zwirko Z."/>
            <person name="Jaffe D.B."/>
            <person name="Alvarez P."/>
            <person name="Brockman W."/>
            <person name="Butler J."/>
            <person name="Chin C."/>
            <person name="Gnerre S."/>
            <person name="Grabherr M."/>
            <person name="Kleber M."/>
            <person name="Mauceli E."/>
            <person name="MacCallum I."/>
        </authorList>
    </citation>
    <scope>NUCLEOTIDE SEQUENCE [LARGE SCALE GENOMIC DNA]</scope>
    <source>
        <strain evidence="3">Tucson 14024-0371.13</strain>
    </source>
</reference>
<dbReference type="Proteomes" id="UP000007801">
    <property type="component" value="Unassembled WGS sequence"/>
</dbReference>
<evidence type="ECO:0000313" key="3">
    <source>
        <dbReference type="Proteomes" id="UP000007801"/>
    </source>
</evidence>
<dbReference type="HOGENOM" id="CLU_116900_1_1_1"/>
<dbReference type="SMART" id="SM00697">
    <property type="entry name" value="DM8"/>
    <property type="match status" value="1"/>
</dbReference>
<dbReference type="OrthoDB" id="7727171at2759"/>
<sequence>MGAITKGLVLFLALFFVSDQYQINASKFKFTNFVCDSVNPSWIEVHQCRLKAIRRDKTILNFNGSLLQTARKGRLHGEMFKKASGWKPWLYNVTVDACRFVRKPYVPVAILVFNMFKDNSNFNHPCPYSGPVYVMGVHVFPETIPVPLPSGEYLILIKWYVASYRNLSSELIISTGIYFSFDE</sequence>
<dbReference type="InterPro" id="IPR010512">
    <property type="entry name" value="DUF1091"/>
</dbReference>
<dbReference type="Pfam" id="PF06477">
    <property type="entry name" value="DUF1091"/>
    <property type="match status" value="1"/>
</dbReference>
<gene>
    <name evidence="2" type="primary">Dana\GF16100</name>
    <name evidence="2" type="synonym">dana_GLEANR_17373</name>
    <name evidence="2" type="ORF">GF16100</name>
</gene>
<dbReference type="PANTHER" id="PTHR20898">
    <property type="entry name" value="DAEDALUS ON 3-RELATED-RELATED"/>
    <property type="match status" value="1"/>
</dbReference>
<evidence type="ECO:0000256" key="1">
    <source>
        <dbReference type="SAM" id="SignalP"/>
    </source>
</evidence>
<feature type="signal peptide" evidence="1">
    <location>
        <begin position="1"/>
        <end position="25"/>
    </location>
</feature>
<feature type="chain" id="PRO_5006454430" description="MD-2-related lipid-recognition domain-containing protein" evidence="1">
    <location>
        <begin position="26"/>
        <end position="183"/>
    </location>
</feature>
<dbReference type="PANTHER" id="PTHR20898:SF0">
    <property type="entry name" value="DAEDALUS ON 3-RELATED"/>
    <property type="match status" value="1"/>
</dbReference>
<dbReference type="AlphaFoldDB" id="B3M0P1"/>
<name>B3M0P1_DROAN</name>
<dbReference type="EMBL" id="CH902617">
    <property type="protein sequence ID" value="EDV44288.2"/>
    <property type="molecule type" value="Genomic_DNA"/>
</dbReference>
<keyword evidence="1" id="KW-0732">Signal</keyword>
<protein>
    <recommendedName>
        <fullName evidence="4">MD-2-related lipid-recognition domain-containing protein</fullName>
    </recommendedName>
</protein>
<dbReference type="InParanoid" id="B3M0P1"/>
<evidence type="ECO:0000313" key="2">
    <source>
        <dbReference type="EMBL" id="EDV44288.2"/>
    </source>
</evidence>
<proteinExistence type="predicted"/>